<dbReference type="EMBL" id="BJLD01000001">
    <property type="protein sequence ID" value="GEA42044.1"/>
    <property type="molecule type" value="Genomic_DNA"/>
</dbReference>
<organism evidence="1 3">
    <name type="scientific">Corynebacterium striatum</name>
    <dbReference type="NCBI Taxonomy" id="43770"/>
    <lineage>
        <taxon>Bacteria</taxon>
        <taxon>Bacillati</taxon>
        <taxon>Actinomycetota</taxon>
        <taxon>Actinomycetes</taxon>
        <taxon>Mycobacteriales</taxon>
        <taxon>Corynebacteriaceae</taxon>
        <taxon>Corynebacterium</taxon>
    </lineage>
</organism>
<proteinExistence type="predicted"/>
<sequence>MSLISTDLSWGRKDEYEDDDLLRFFLVGADRKTRWWFGGPGSPVRLNVPPTGLQGAPFTHDWQKITGMDGAVHKGTTDEQANITLQVWVSDPRSSTWARRQHSLWRESLGRGRETCRLFAISKESGYWWIDVRVESISEVNYFEQMPGRVGEIGELVTFVSDRSFWQKFDEVKLFTRETAPKAHMLNMGDQPAWLKWAVTGEHSGCYIGVGDERLLLPDPRSVKARYLNYKVEGFWVDTDELWPSFLSSAGEDLQPLYPDHYWKTPLPPRGVNRDAVTPLVIRPINAGPSFRCQVSYTPRSEQAW</sequence>
<evidence type="ECO:0000313" key="2">
    <source>
        <dbReference type="EMBL" id="GEA44717.1"/>
    </source>
</evidence>
<gene>
    <name evidence="1" type="ORF">Cst04h_02140</name>
    <name evidence="2" type="ORF">Cst04h_28870</name>
</gene>
<reference evidence="1 3" key="1">
    <citation type="submission" date="2019-06" db="EMBL/GenBank/DDBJ databases">
        <title>Draft genome sequence of Corynebacterium striatum NBRC 15291.</title>
        <authorList>
            <person name="Miura T."/>
            <person name="Furukawa M."/>
            <person name="Shimamura M."/>
            <person name="Ohyama Y."/>
            <person name="Yamazoe A."/>
            <person name="Kawasaki H."/>
        </authorList>
    </citation>
    <scope>NUCLEOTIDE SEQUENCE [LARGE SCALE GENOMIC DNA]</scope>
    <source>
        <strain evidence="1 3">NBRC 15291</strain>
    </source>
</reference>
<dbReference type="RefSeq" id="WP_005529664.1">
    <property type="nucleotide sequence ID" value="NZ_BJLD01000001.1"/>
</dbReference>
<evidence type="ECO:0000313" key="1">
    <source>
        <dbReference type="EMBL" id="GEA42044.1"/>
    </source>
</evidence>
<dbReference type="AlphaFoldDB" id="A0AAQ1TXQ4"/>
<name>A0AAQ1TXQ4_CORST</name>
<protein>
    <recommendedName>
        <fullName evidence="4">Minor tail protein</fullName>
    </recommendedName>
</protein>
<dbReference type="Proteomes" id="UP000315234">
    <property type="component" value="Unassembled WGS sequence"/>
</dbReference>
<evidence type="ECO:0000313" key="3">
    <source>
        <dbReference type="Proteomes" id="UP000315234"/>
    </source>
</evidence>
<accession>A0AAQ1TXQ4</accession>
<comment type="caution">
    <text evidence="1">The sequence shown here is derived from an EMBL/GenBank/DDBJ whole genome shotgun (WGS) entry which is preliminary data.</text>
</comment>
<dbReference type="EMBL" id="BJLD01000016">
    <property type="protein sequence ID" value="GEA44717.1"/>
    <property type="molecule type" value="Genomic_DNA"/>
</dbReference>
<evidence type="ECO:0008006" key="4">
    <source>
        <dbReference type="Google" id="ProtNLM"/>
    </source>
</evidence>